<sequence>MKKTTMFVLSSLFFLISCKGGVSQSFNCPKKEDLQRTLDTIQRGLVLEKIENSPIAGLCEVVVKLSETDRALFYTDQKGQYVVSGNIIELSTKKNLTSEKLALLNKRVLGKDALAELEKVVAFTWGNGGNTLYLITDPDCPFCKQAESILEELVKAGKVTVKVILFPLEAIHPEAKAKAISIICDQKGYEGLKTGYKSKNQCATGSRKVEETLSLMQKLGVKGTPTYVFPDGEMKSGVMPAEAILSKLGAKS</sequence>
<accession>A0A832GMP3</accession>
<dbReference type="SUPFAM" id="SSF52833">
    <property type="entry name" value="Thioredoxin-like"/>
    <property type="match status" value="1"/>
</dbReference>
<dbReference type="SUPFAM" id="SSF54423">
    <property type="entry name" value="DsbC/DsbG N-terminal domain-like"/>
    <property type="match status" value="1"/>
</dbReference>
<evidence type="ECO:0000256" key="4">
    <source>
        <dbReference type="ARBA" id="ARBA00022764"/>
    </source>
</evidence>
<gene>
    <name evidence="9" type="ORF">ENT73_07350</name>
</gene>
<dbReference type="InterPro" id="IPR009094">
    <property type="entry name" value="DiS-bond_isomerase_DsbC/G_N_sf"/>
</dbReference>
<organism evidence="9">
    <name type="scientific">Caldimicrobium thiodismutans</name>
    <dbReference type="NCBI Taxonomy" id="1653476"/>
    <lineage>
        <taxon>Bacteria</taxon>
        <taxon>Pseudomonadati</taxon>
        <taxon>Thermodesulfobacteriota</taxon>
        <taxon>Thermodesulfobacteria</taxon>
        <taxon>Thermodesulfobacteriales</taxon>
        <taxon>Thermodesulfobacteriaceae</taxon>
        <taxon>Caldimicrobium</taxon>
    </lineage>
</organism>
<dbReference type="EMBL" id="DSZU01000135">
    <property type="protein sequence ID" value="HGV55873.1"/>
    <property type="molecule type" value="Genomic_DNA"/>
</dbReference>
<dbReference type="PANTHER" id="PTHR35272:SF3">
    <property type="entry name" value="THIOL:DISULFIDE INTERCHANGE PROTEIN DSBC"/>
    <property type="match status" value="1"/>
</dbReference>
<evidence type="ECO:0000313" key="9">
    <source>
        <dbReference type="EMBL" id="HGV55873.1"/>
    </source>
</evidence>
<dbReference type="InterPro" id="IPR036249">
    <property type="entry name" value="Thioredoxin-like_sf"/>
</dbReference>
<feature type="domain" description="Disulphide bond isomerase DsbC/G N-terminal" evidence="7">
    <location>
        <begin position="27"/>
        <end position="97"/>
    </location>
</feature>
<evidence type="ECO:0000256" key="1">
    <source>
        <dbReference type="ARBA" id="ARBA00004418"/>
    </source>
</evidence>
<evidence type="ECO:0000259" key="7">
    <source>
        <dbReference type="Pfam" id="PF10411"/>
    </source>
</evidence>
<dbReference type="Pfam" id="PF10411">
    <property type="entry name" value="DsbC_N"/>
    <property type="match status" value="1"/>
</dbReference>
<dbReference type="GO" id="GO:0042597">
    <property type="term" value="C:periplasmic space"/>
    <property type="evidence" value="ECO:0007669"/>
    <property type="project" value="UniProtKB-SubCell"/>
</dbReference>
<keyword evidence="6" id="KW-0676">Redox-active center</keyword>
<keyword evidence="3" id="KW-0732">Signal</keyword>
<dbReference type="InterPro" id="IPR033954">
    <property type="entry name" value="DiS-bond_Isoase_DsbC/G"/>
</dbReference>
<protein>
    <submittedName>
        <fullName evidence="9">DsbC family protein</fullName>
    </submittedName>
</protein>
<keyword evidence="4" id="KW-0574">Periplasm</keyword>
<name>A0A832GMP3_9BACT</name>
<evidence type="ECO:0000256" key="2">
    <source>
        <dbReference type="ARBA" id="ARBA00009813"/>
    </source>
</evidence>
<evidence type="ECO:0000259" key="8">
    <source>
        <dbReference type="Pfam" id="PF13098"/>
    </source>
</evidence>
<dbReference type="AlphaFoldDB" id="A0A832GMP3"/>
<dbReference type="InterPro" id="IPR018950">
    <property type="entry name" value="DiS-bond_isomerase_DsbC/G_N"/>
</dbReference>
<comment type="caution">
    <text evidence="9">The sequence shown here is derived from an EMBL/GenBank/DDBJ whole genome shotgun (WGS) entry which is preliminary data.</text>
</comment>
<reference evidence="9" key="1">
    <citation type="journal article" date="2020" name="mSystems">
        <title>Genome- and Community-Level Interaction Insights into Carbon Utilization and Element Cycling Functions of Hydrothermarchaeota in Hydrothermal Sediment.</title>
        <authorList>
            <person name="Zhou Z."/>
            <person name="Liu Y."/>
            <person name="Xu W."/>
            <person name="Pan J."/>
            <person name="Luo Z.H."/>
            <person name="Li M."/>
        </authorList>
    </citation>
    <scope>NUCLEOTIDE SEQUENCE [LARGE SCALE GENOMIC DNA]</scope>
    <source>
        <strain evidence="9">SpSt-605</strain>
    </source>
</reference>
<dbReference type="InterPro" id="IPR051470">
    <property type="entry name" value="Thiol:disulfide_interchange"/>
</dbReference>
<keyword evidence="5" id="KW-1015">Disulfide bond</keyword>
<comment type="subcellular location">
    <subcellularLocation>
        <location evidence="1">Periplasm</location>
    </subcellularLocation>
</comment>
<comment type="similarity">
    <text evidence="2">Belongs to the thioredoxin family. DsbC subfamily.</text>
</comment>
<feature type="domain" description="Thioredoxin-like fold" evidence="8">
    <location>
        <begin position="126"/>
        <end position="246"/>
    </location>
</feature>
<evidence type="ECO:0000256" key="5">
    <source>
        <dbReference type="ARBA" id="ARBA00023157"/>
    </source>
</evidence>
<dbReference type="PROSITE" id="PS51257">
    <property type="entry name" value="PROKAR_LIPOPROTEIN"/>
    <property type="match status" value="1"/>
</dbReference>
<dbReference type="Gene3D" id="3.10.450.70">
    <property type="entry name" value="Disulphide bond isomerase, DsbC/G, N-terminal"/>
    <property type="match status" value="1"/>
</dbReference>
<dbReference type="Gene3D" id="3.40.30.10">
    <property type="entry name" value="Glutaredoxin"/>
    <property type="match status" value="1"/>
</dbReference>
<dbReference type="CDD" id="cd03020">
    <property type="entry name" value="DsbA_DsbC_DsbG"/>
    <property type="match status" value="1"/>
</dbReference>
<dbReference type="PANTHER" id="PTHR35272">
    <property type="entry name" value="THIOL:DISULFIDE INTERCHANGE PROTEIN DSBC-RELATED"/>
    <property type="match status" value="1"/>
</dbReference>
<proteinExistence type="inferred from homology"/>
<evidence type="ECO:0000256" key="6">
    <source>
        <dbReference type="ARBA" id="ARBA00023284"/>
    </source>
</evidence>
<dbReference type="InterPro" id="IPR012336">
    <property type="entry name" value="Thioredoxin-like_fold"/>
</dbReference>
<evidence type="ECO:0000256" key="3">
    <source>
        <dbReference type="ARBA" id="ARBA00022729"/>
    </source>
</evidence>
<dbReference type="Pfam" id="PF13098">
    <property type="entry name" value="Thioredoxin_2"/>
    <property type="match status" value="1"/>
</dbReference>